<evidence type="ECO:0000313" key="9">
    <source>
        <dbReference type="Proteomes" id="UP001295423"/>
    </source>
</evidence>
<reference evidence="8" key="1">
    <citation type="submission" date="2023-08" db="EMBL/GenBank/DDBJ databases">
        <authorList>
            <person name="Audoor S."/>
            <person name="Bilcke G."/>
        </authorList>
    </citation>
    <scope>NUCLEOTIDE SEQUENCE</scope>
</reference>
<evidence type="ECO:0000256" key="6">
    <source>
        <dbReference type="ARBA" id="ARBA00022694"/>
    </source>
</evidence>
<dbReference type="EMBL" id="CAKOGP040000001">
    <property type="protein sequence ID" value="CAJ1905814.1"/>
    <property type="molecule type" value="Genomic_DNA"/>
</dbReference>
<dbReference type="PANTHER" id="PTHR47934">
    <property type="entry name" value="PENTATRICOPEPTIDE REPEAT-CONTAINING PROTEIN PET309, MITOCHONDRIAL"/>
    <property type="match status" value="1"/>
</dbReference>
<dbReference type="GO" id="GO:0003729">
    <property type="term" value="F:mRNA binding"/>
    <property type="evidence" value="ECO:0007669"/>
    <property type="project" value="TreeGrafter"/>
</dbReference>
<keyword evidence="5" id="KW-0949">S-adenosyl-L-methionine</keyword>
<evidence type="ECO:0000256" key="5">
    <source>
        <dbReference type="ARBA" id="ARBA00022691"/>
    </source>
</evidence>
<dbReference type="GO" id="GO:0008176">
    <property type="term" value="F:tRNA (guanine(46)-N7)-methyltransferase activity"/>
    <property type="evidence" value="ECO:0007669"/>
    <property type="project" value="UniProtKB-EC"/>
</dbReference>
<comment type="caution">
    <text evidence="8">The sequence shown here is derived from an EMBL/GenBank/DDBJ whole genome shotgun (WGS) entry which is preliminary data.</text>
</comment>
<dbReference type="Pfam" id="PF02390">
    <property type="entry name" value="Methyltransf_4"/>
    <property type="match status" value="1"/>
</dbReference>
<evidence type="ECO:0000256" key="7">
    <source>
        <dbReference type="SAM" id="MobiDB-lite"/>
    </source>
</evidence>
<dbReference type="InterPro" id="IPR003358">
    <property type="entry name" value="tRNA_(Gua-N-7)_MeTrfase_Trmb"/>
</dbReference>
<dbReference type="Gene3D" id="3.40.50.150">
    <property type="entry name" value="Vaccinia Virus protein VP39"/>
    <property type="match status" value="1"/>
</dbReference>
<dbReference type="GO" id="GO:0005739">
    <property type="term" value="C:mitochondrion"/>
    <property type="evidence" value="ECO:0007669"/>
    <property type="project" value="TreeGrafter"/>
</dbReference>
<organism evidence="8 9">
    <name type="scientific">Cylindrotheca closterium</name>
    <dbReference type="NCBI Taxonomy" id="2856"/>
    <lineage>
        <taxon>Eukaryota</taxon>
        <taxon>Sar</taxon>
        <taxon>Stramenopiles</taxon>
        <taxon>Ochrophyta</taxon>
        <taxon>Bacillariophyta</taxon>
        <taxon>Bacillariophyceae</taxon>
        <taxon>Bacillariophycidae</taxon>
        <taxon>Bacillariales</taxon>
        <taxon>Bacillariaceae</taxon>
        <taxon>Cylindrotheca</taxon>
    </lineage>
</organism>
<accession>A0AAD2CC74</accession>
<dbReference type="GO" id="GO:0007005">
    <property type="term" value="P:mitochondrion organization"/>
    <property type="evidence" value="ECO:0007669"/>
    <property type="project" value="TreeGrafter"/>
</dbReference>
<feature type="region of interest" description="Disordered" evidence="7">
    <location>
        <begin position="1"/>
        <end position="64"/>
    </location>
</feature>
<keyword evidence="4" id="KW-0808">Transferase</keyword>
<name>A0AAD2CC74_9STRA</name>
<sequence>MFSKHYTKAEDQRQFDFPDRRQNKQPKPKRRRGNSGKREPGPFEENGPKQQMERPNKRKKTGPSEEALLLSAKLKELSRNKNLDAALKEYWDSSNDSIRDGHHACIMVDCSARCGKISVGEEIIERLTKSGKHVNVETKTALIKGYVHSGEIAKAESVFLPMCECKAKSDLPNIRTLNTLLRGCLWSAASIGKNKVVTGGVVTSEKAWALYKGLVERHALSSPDISSYEYSITLLCQALKTKESEERIEELKNEFGVSKDMTSLDQSVTESLSLSYLGLARAYAILSNNAKATDACKNAIDFAILSKEALEAGKTPEDDYRKRGKNISESRLESNTLYRGHRLSEFESEAKTIKDIVSNKQDEGSRSRELARRLLLRLLVFSGGGTTDLELANEAKSEEDCSVQHRLVHAAYFNYGLDIPLKSLGVEFGKDIKVLRKRDCNRILGSVGLQGGIIDDTGLVDFRRLFNAGTGKTKSKRRKKRILEIELGSGFGDWVVKQAMTFPEKDYLAVELRADRVGQTFARSSILSSVSPLENLCSVGAESGSLLLDHVAKELVSTIYINHPEPPTQTFGAETTNLEAIMSGGDEPAHMLCSRTLVAAAKCLTKSSHGKLVIVTDNHWYGRLICATFVRIARQNPNLFQPVDLSKHHYEEVEAFPVGTLNQLPVIMYEGQPGEAIGHAKLNKDDKGSSYFDRLWRSGAGSHAEKRSRFVIVMSRNQGADS</sequence>
<evidence type="ECO:0000256" key="2">
    <source>
        <dbReference type="ARBA" id="ARBA00011977"/>
    </source>
</evidence>
<comment type="catalytic activity">
    <reaction evidence="1">
        <text>guanosine(46) in tRNA + S-adenosyl-L-methionine = N(7)-methylguanosine(46) in tRNA + S-adenosyl-L-homocysteine</text>
        <dbReference type="Rhea" id="RHEA:42708"/>
        <dbReference type="Rhea" id="RHEA-COMP:10188"/>
        <dbReference type="Rhea" id="RHEA-COMP:10189"/>
        <dbReference type="ChEBI" id="CHEBI:57856"/>
        <dbReference type="ChEBI" id="CHEBI:59789"/>
        <dbReference type="ChEBI" id="CHEBI:74269"/>
        <dbReference type="ChEBI" id="CHEBI:74480"/>
        <dbReference type="EC" id="2.1.1.33"/>
    </reaction>
</comment>
<dbReference type="InterPro" id="IPR029063">
    <property type="entry name" value="SAM-dependent_MTases_sf"/>
</dbReference>
<dbReference type="Proteomes" id="UP001295423">
    <property type="component" value="Unassembled WGS sequence"/>
</dbReference>
<evidence type="ECO:0000256" key="4">
    <source>
        <dbReference type="ARBA" id="ARBA00022679"/>
    </source>
</evidence>
<dbReference type="InterPro" id="IPR011990">
    <property type="entry name" value="TPR-like_helical_dom_sf"/>
</dbReference>
<dbReference type="Gene3D" id="1.25.40.10">
    <property type="entry name" value="Tetratricopeptide repeat domain"/>
    <property type="match status" value="1"/>
</dbReference>
<proteinExistence type="predicted"/>
<gene>
    <name evidence="8" type="ORF">CYCCA115_LOCUS440</name>
</gene>
<dbReference type="PANTHER" id="PTHR47934:SF28">
    <property type="entry name" value="OS04G0488500 PROTEIN"/>
    <property type="match status" value="1"/>
</dbReference>
<evidence type="ECO:0000256" key="3">
    <source>
        <dbReference type="ARBA" id="ARBA00022603"/>
    </source>
</evidence>
<dbReference type="InterPro" id="IPR051114">
    <property type="entry name" value="Mito_RNA_Proc_CCM1"/>
</dbReference>
<dbReference type="PROSITE" id="PS51625">
    <property type="entry name" value="SAM_MT_TRMB"/>
    <property type="match status" value="1"/>
</dbReference>
<dbReference type="AlphaFoldDB" id="A0AAD2CC74"/>
<keyword evidence="3" id="KW-0489">Methyltransferase</keyword>
<protein>
    <recommendedName>
        <fullName evidence="2">tRNA (guanine(46)-N(7))-methyltransferase</fullName>
        <ecNumber evidence="2">2.1.1.33</ecNumber>
    </recommendedName>
</protein>
<evidence type="ECO:0000256" key="1">
    <source>
        <dbReference type="ARBA" id="ARBA00000142"/>
    </source>
</evidence>
<dbReference type="EC" id="2.1.1.33" evidence="2"/>
<feature type="compositionally biased region" description="Basic and acidic residues" evidence="7">
    <location>
        <begin position="7"/>
        <end position="22"/>
    </location>
</feature>
<keyword evidence="9" id="KW-1185">Reference proteome</keyword>
<evidence type="ECO:0000313" key="8">
    <source>
        <dbReference type="EMBL" id="CAJ1905814.1"/>
    </source>
</evidence>
<keyword evidence="6" id="KW-0819">tRNA processing</keyword>
<feature type="compositionally biased region" description="Basic residues" evidence="7">
    <location>
        <begin position="23"/>
        <end position="35"/>
    </location>
</feature>